<dbReference type="Gene3D" id="3.20.20.80">
    <property type="entry name" value="Glycosidases"/>
    <property type="match status" value="1"/>
</dbReference>
<name>A0ABP0JX75_9DINO</name>
<comment type="caution">
    <text evidence="2">The sequence shown here is derived from an EMBL/GenBank/DDBJ whole genome shotgun (WGS) entry which is preliminary data.</text>
</comment>
<dbReference type="Proteomes" id="UP001642464">
    <property type="component" value="Unassembled WGS sequence"/>
</dbReference>
<gene>
    <name evidence="2" type="ORF">SCF082_LOCUS14313</name>
</gene>
<sequence>MKVLLLFLFVAKAEYFGGSQPSDPVAVVAYLPEWRYEGANWETISEHTTHLLLFSLEMTAKGKIVALDRFPRKELYEQVRQATRKHGTALMICFGGNGRSEGFSAMTRKAKNRKRFVKELGEFMEKYDLDGVDYNWEYPGYRFGQGYLAESEVKADYEGLSKLVFETRQMYVDKGWANKAITMAYYPDSRQEQLLRDHGIAEQADLLHMMSYDQGGTHHSSLEYGRKSADQGKGILPAQQLTMGVPFYGRHSRSGEWTTYEDLVQKHWPLNPALDAVDVPGGASIGFNGVTTMSLKTNHTLQEGLAGVMIWEVGQDCRLQPVVHGSTTHVRTCPEDEASLLLAISRTLAAAKRVRMRMPGWRTGVDPTEL</sequence>
<dbReference type="InterPro" id="IPR050314">
    <property type="entry name" value="Glycosyl_Hydrlase_18"/>
</dbReference>
<dbReference type="PROSITE" id="PS51910">
    <property type="entry name" value="GH18_2"/>
    <property type="match status" value="1"/>
</dbReference>
<protein>
    <recommendedName>
        <fullName evidence="1">GH18 domain-containing protein</fullName>
    </recommendedName>
</protein>
<evidence type="ECO:0000313" key="3">
    <source>
        <dbReference type="Proteomes" id="UP001642464"/>
    </source>
</evidence>
<dbReference type="InterPro" id="IPR017853">
    <property type="entry name" value="GH"/>
</dbReference>
<dbReference type="PANTHER" id="PTHR11177">
    <property type="entry name" value="CHITINASE"/>
    <property type="match status" value="1"/>
</dbReference>
<proteinExistence type="predicted"/>
<reference evidence="2 3" key="1">
    <citation type="submission" date="2024-02" db="EMBL/GenBank/DDBJ databases">
        <authorList>
            <person name="Chen Y."/>
            <person name="Shah S."/>
            <person name="Dougan E. K."/>
            <person name="Thang M."/>
            <person name="Chan C."/>
        </authorList>
    </citation>
    <scope>NUCLEOTIDE SEQUENCE [LARGE SCALE GENOMIC DNA]</scope>
</reference>
<dbReference type="PANTHER" id="PTHR11177:SF317">
    <property type="entry name" value="CHITINASE 12-RELATED"/>
    <property type="match status" value="1"/>
</dbReference>
<dbReference type="Pfam" id="PF00704">
    <property type="entry name" value="Glyco_hydro_18"/>
    <property type="match status" value="1"/>
</dbReference>
<evidence type="ECO:0000259" key="1">
    <source>
        <dbReference type="PROSITE" id="PS51910"/>
    </source>
</evidence>
<dbReference type="SMART" id="SM00636">
    <property type="entry name" value="Glyco_18"/>
    <property type="match status" value="1"/>
</dbReference>
<accession>A0ABP0JX75</accession>
<organism evidence="2 3">
    <name type="scientific">Durusdinium trenchii</name>
    <dbReference type="NCBI Taxonomy" id="1381693"/>
    <lineage>
        <taxon>Eukaryota</taxon>
        <taxon>Sar</taxon>
        <taxon>Alveolata</taxon>
        <taxon>Dinophyceae</taxon>
        <taxon>Suessiales</taxon>
        <taxon>Symbiodiniaceae</taxon>
        <taxon>Durusdinium</taxon>
    </lineage>
</organism>
<dbReference type="InterPro" id="IPR001223">
    <property type="entry name" value="Glyco_hydro18_cat"/>
</dbReference>
<dbReference type="EMBL" id="CAXAMM010008947">
    <property type="protein sequence ID" value="CAK9018962.1"/>
    <property type="molecule type" value="Genomic_DNA"/>
</dbReference>
<dbReference type="SUPFAM" id="SSF51445">
    <property type="entry name" value="(Trans)glycosidases"/>
    <property type="match status" value="1"/>
</dbReference>
<evidence type="ECO:0000313" key="2">
    <source>
        <dbReference type="EMBL" id="CAK9018962.1"/>
    </source>
</evidence>
<dbReference type="Gene3D" id="3.40.5.30">
    <property type="entry name" value="(Trans)glycosidases - domain 2"/>
    <property type="match status" value="1"/>
</dbReference>
<dbReference type="InterPro" id="IPR011583">
    <property type="entry name" value="Chitinase_II/V-like_cat"/>
</dbReference>
<feature type="domain" description="GH18" evidence="1">
    <location>
        <begin position="25"/>
        <end position="330"/>
    </location>
</feature>
<keyword evidence="3" id="KW-1185">Reference proteome</keyword>